<sequence length="703" mass="82595">MSSTIVQSRPRRAAAIRAKESVQYNKRRREEQEVIKAEKKQRKHKEQQLPGPRVYELSVEIWEIILQNVSPSQLTTLAQVSLPMYAIVTYLPLWRHIWTTAGSLPPPTTRGKCRNHYQVVLKASQRLCEQCFDYCSKNGSTASLPLYVEEQNKEINLCRPCRQHYLYHHPEPDLPDTEDENNENEEQDEEERNHRRHHHHHQQQQRRTRITKGMAMSTFKLHEIDMDNIPYNSVRNPHYRSAAPMRLYERHNVHLYARQIHGGEVGIEAARSKSQSIVATRRKNAQERAKREEQERKSRQEALDGRFKELQLEQTYVHSMIFDYIQSNLGSIEECISTAQERIKRCNLLKTRMEAAGYAYNPKSSRAIGFIFDPSSIDIETTLRLLIQEVIQKQEREERLVQLKTALENHGLVYNANSALCRVFICGGTNSRGDKLTLDSLVQTLMEHTWFCENTVYSMIRSPRSNHSEWIFENDTFVDHSNFSKWDALNQYLTHVVKKNQYQDIKQNENAKGRPPPSLWNQIEKMIPSILKQVGTDFVNDGFFSQPERVSSAMVVDPNHPEEFISDQHLWDMMDEGNKMAMKEEEQQEEKDQVFSTTMKQMMNESDYESFYHYARIALVKKLKNTYCKNAVHQLPEAISNFFEGCRVDPILTCTTYNERKEQFIQKQLPILSKEMNIHSSYLEALLQRISPWTYSYNYNRYS</sequence>
<feature type="compositionally biased region" description="Basic and acidic residues" evidence="4">
    <location>
        <begin position="28"/>
        <end position="38"/>
    </location>
</feature>
<dbReference type="SUPFAM" id="SSF46955">
    <property type="entry name" value="Putative DNA-binding domain"/>
    <property type="match status" value="1"/>
</dbReference>
<dbReference type="InterPro" id="IPR036047">
    <property type="entry name" value="F-box-like_dom_sf"/>
</dbReference>
<feature type="compositionally biased region" description="Basic residues" evidence="4">
    <location>
        <begin position="194"/>
        <end position="210"/>
    </location>
</feature>
<dbReference type="Gene3D" id="3.90.530.10">
    <property type="entry name" value="XPA C-terminal domain"/>
    <property type="match status" value="1"/>
</dbReference>
<proteinExistence type="predicted"/>
<gene>
    <name evidence="5" type="ORF">INT45_005939</name>
</gene>
<organism evidence="5 6">
    <name type="scientific">Circinella minor</name>
    <dbReference type="NCBI Taxonomy" id="1195481"/>
    <lineage>
        <taxon>Eukaryota</taxon>
        <taxon>Fungi</taxon>
        <taxon>Fungi incertae sedis</taxon>
        <taxon>Mucoromycota</taxon>
        <taxon>Mucoromycotina</taxon>
        <taxon>Mucoromycetes</taxon>
        <taxon>Mucorales</taxon>
        <taxon>Lichtheimiaceae</taxon>
        <taxon>Circinella</taxon>
    </lineage>
</organism>
<dbReference type="Proteomes" id="UP000646827">
    <property type="component" value="Unassembled WGS sequence"/>
</dbReference>
<dbReference type="InterPro" id="IPR037129">
    <property type="entry name" value="XPA_sf"/>
</dbReference>
<evidence type="ECO:0000256" key="4">
    <source>
        <dbReference type="SAM" id="MobiDB-lite"/>
    </source>
</evidence>
<feature type="compositionally biased region" description="Acidic residues" evidence="4">
    <location>
        <begin position="173"/>
        <end position="190"/>
    </location>
</feature>
<feature type="region of interest" description="Disordered" evidence="4">
    <location>
        <begin position="169"/>
        <end position="211"/>
    </location>
</feature>
<evidence type="ECO:0000313" key="6">
    <source>
        <dbReference type="Proteomes" id="UP000646827"/>
    </source>
</evidence>
<keyword evidence="3" id="KW-0539">Nucleus</keyword>
<evidence type="ECO:0000313" key="5">
    <source>
        <dbReference type="EMBL" id="KAG2226267.1"/>
    </source>
</evidence>
<evidence type="ECO:0000256" key="1">
    <source>
        <dbReference type="ARBA" id="ARBA00004123"/>
    </source>
</evidence>
<evidence type="ECO:0000256" key="2">
    <source>
        <dbReference type="ARBA" id="ARBA00022833"/>
    </source>
</evidence>
<evidence type="ECO:0008006" key="7">
    <source>
        <dbReference type="Google" id="ProtNLM"/>
    </source>
</evidence>
<keyword evidence="2" id="KW-0862">Zinc</keyword>
<feature type="region of interest" description="Disordered" evidence="4">
    <location>
        <begin position="27"/>
        <end position="49"/>
    </location>
</feature>
<dbReference type="CDD" id="cd21075">
    <property type="entry name" value="DBD_XPA-like"/>
    <property type="match status" value="1"/>
</dbReference>
<dbReference type="OrthoDB" id="2267388at2759"/>
<accession>A0A8H7VP91</accession>
<dbReference type="GO" id="GO:0005634">
    <property type="term" value="C:nucleus"/>
    <property type="evidence" value="ECO:0007669"/>
    <property type="project" value="UniProtKB-SubCell"/>
</dbReference>
<dbReference type="EMBL" id="JAEPRB010000018">
    <property type="protein sequence ID" value="KAG2226267.1"/>
    <property type="molecule type" value="Genomic_DNA"/>
</dbReference>
<protein>
    <recommendedName>
        <fullName evidence="7">F-box domain-containing protein</fullName>
    </recommendedName>
</protein>
<comment type="subcellular location">
    <subcellularLocation>
        <location evidence="1">Nucleus</location>
    </subcellularLocation>
</comment>
<comment type="caution">
    <text evidence="5">The sequence shown here is derived from an EMBL/GenBank/DDBJ whole genome shotgun (WGS) entry which is preliminary data.</text>
</comment>
<dbReference type="SUPFAM" id="SSF81383">
    <property type="entry name" value="F-box domain"/>
    <property type="match status" value="1"/>
</dbReference>
<feature type="region of interest" description="Disordered" evidence="4">
    <location>
        <begin position="276"/>
        <end position="302"/>
    </location>
</feature>
<name>A0A8H7VP91_9FUNG</name>
<evidence type="ECO:0000256" key="3">
    <source>
        <dbReference type="ARBA" id="ARBA00023242"/>
    </source>
</evidence>
<feature type="compositionally biased region" description="Basic and acidic residues" evidence="4">
    <location>
        <begin position="284"/>
        <end position="302"/>
    </location>
</feature>
<reference evidence="5 6" key="1">
    <citation type="submission" date="2020-12" db="EMBL/GenBank/DDBJ databases">
        <title>Metabolic potential, ecology and presence of endohyphal bacteria is reflected in genomic diversity of Mucoromycotina.</title>
        <authorList>
            <person name="Muszewska A."/>
            <person name="Okrasinska A."/>
            <person name="Steczkiewicz K."/>
            <person name="Drgas O."/>
            <person name="Orlowska M."/>
            <person name="Perlinska-Lenart U."/>
            <person name="Aleksandrzak-Piekarczyk T."/>
            <person name="Szatraj K."/>
            <person name="Zielenkiewicz U."/>
            <person name="Pilsyk S."/>
            <person name="Malc E."/>
            <person name="Mieczkowski P."/>
            <person name="Kruszewska J.S."/>
            <person name="Biernat P."/>
            <person name="Pawlowska J."/>
        </authorList>
    </citation>
    <scope>NUCLEOTIDE SEQUENCE [LARGE SCALE GENOMIC DNA]</scope>
    <source>
        <strain evidence="5 6">CBS 142.35</strain>
    </source>
</reference>
<keyword evidence="6" id="KW-1185">Reference proteome</keyword>
<dbReference type="InterPro" id="IPR009061">
    <property type="entry name" value="DNA-bd_dom_put_sf"/>
</dbReference>
<dbReference type="AlphaFoldDB" id="A0A8H7VP91"/>